<feature type="transmembrane region" description="Helical" evidence="1">
    <location>
        <begin position="397"/>
        <end position="417"/>
    </location>
</feature>
<feature type="transmembrane region" description="Helical" evidence="1">
    <location>
        <begin position="424"/>
        <end position="446"/>
    </location>
</feature>
<feature type="transmembrane region" description="Helical" evidence="1">
    <location>
        <begin position="292"/>
        <end position="312"/>
    </location>
</feature>
<dbReference type="EMBL" id="CP001098">
    <property type="protein sequence ID" value="ACL69127.1"/>
    <property type="molecule type" value="Genomic_DNA"/>
</dbReference>
<keyword evidence="1" id="KW-0812">Transmembrane</keyword>
<gene>
    <name evidence="2" type="ordered locus">Hore_03660</name>
</gene>
<keyword evidence="1" id="KW-0472">Membrane</keyword>
<dbReference type="HOGENOM" id="CLU_020957_1_0_9"/>
<feature type="transmembrane region" description="Helical" evidence="1">
    <location>
        <begin position="374"/>
        <end position="391"/>
    </location>
</feature>
<dbReference type="PANTHER" id="PTHR31610:SF0">
    <property type="entry name" value="SLC26A_SULP TRANSPORTER DOMAIN-CONTAINING PROTEIN"/>
    <property type="match status" value="1"/>
</dbReference>
<reference evidence="2 3" key="1">
    <citation type="journal article" date="2009" name="PLoS ONE">
        <title>Genome analysis of the anaerobic thermohalophilic bacterium Halothermothrix orenii.</title>
        <authorList>
            <person name="Mavromatis K."/>
            <person name="Ivanova N."/>
            <person name="Anderson I."/>
            <person name="Lykidis A."/>
            <person name="Hooper S.D."/>
            <person name="Sun H."/>
            <person name="Kunin V."/>
            <person name="Lapidus A."/>
            <person name="Hugenholtz P."/>
            <person name="Patel B."/>
            <person name="Kyrpides N.C."/>
        </authorList>
    </citation>
    <scope>NUCLEOTIDE SEQUENCE [LARGE SCALE GENOMIC DNA]</scope>
    <source>
        <strain evidence="3">H 168 / OCM 544 / DSM 9562</strain>
    </source>
</reference>
<feature type="transmembrane region" description="Helical" evidence="1">
    <location>
        <begin position="192"/>
        <end position="212"/>
    </location>
</feature>
<feature type="transmembrane region" description="Helical" evidence="1">
    <location>
        <begin position="169"/>
        <end position="185"/>
    </location>
</feature>
<keyword evidence="3" id="KW-1185">Reference proteome</keyword>
<evidence type="ECO:0000256" key="1">
    <source>
        <dbReference type="SAM" id="Phobius"/>
    </source>
</evidence>
<sequence length="497" mass="53467">MNPFQLKKGDTDAFFGVLFDGMPKIITGVVVLTPLLGADTVFKQLLPSIGLAIVLAGLFFWWLGEQTKKRTGNKDIVALPGGINAGRFFVWLFAIMIPVYKATNDAKLALFVGIGANIISSILSIIMAFVGKKIANIIPAEALFGGLTGGALAWLTLSTFNDMFKTPEMSIISMVSIFIILSVYLGKVKLKISPALLSVGVGVVLGLVLNVVTAGALKDSLSNFGIYLPGGVIFSGGYFSYLMKGLIEAVKYLPIIIVFSFGETISNIQGLEQARGLGDDYDIRQSLIGVNIVSLISGFFGNPFCIGIWWGYPSWKEVKAGTGYQILHGLAYLLLSVTGIVAIVTSLIPVGAVLPILIFIGLASTQSAFANYDARYYGIMALAMAIPIAELTKAPDFIAKGAMLISLVWGSVLVYIAKNEWKKVSFSFLVGALLSLLGLMHTPNFIINFKLTESGAFNGINFTMDAWKPAIAYLIIAAITYFFAKKGNISYEEEVQS</sequence>
<dbReference type="RefSeq" id="WP_012635315.1">
    <property type="nucleotide sequence ID" value="NC_011899.1"/>
</dbReference>
<dbReference type="OrthoDB" id="3320984at2"/>
<organism evidence="2 3">
    <name type="scientific">Halothermothrix orenii (strain H 168 / OCM 544 / DSM 9562)</name>
    <dbReference type="NCBI Taxonomy" id="373903"/>
    <lineage>
        <taxon>Bacteria</taxon>
        <taxon>Bacillati</taxon>
        <taxon>Bacillota</taxon>
        <taxon>Clostridia</taxon>
        <taxon>Halanaerobiales</taxon>
        <taxon>Halothermotrichaceae</taxon>
        <taxon>Halothermothrix</taxon>
    </lineage>
</organism>
<keyword evidence="1" id="KW-1133">Transmembrane helix</keyword>
<dbReference type="KEGG" id="hor:Hore_03660"/>
<dbReference type="Proteomes" id="UP000000719">
    <property type="component" value="Chromosome"/>
</dbReference>
<feature type="transmembrane region" description="Helical" evidence="1">
    <location>
        <begin position="76"/>
        <end position="97"/>
    </location>
</feature>
<accession>B8D1Q0</accession>
<protein>
    <recommendedName>
        <fullName evidence="4">Xanthine/uracil/vitamin C permease</fullName>
    </recommendedName>
</protein>
<evidence type="ECO:0008006" key="4">
    <source>
        <dbReference type="Google" id="ProtNLM"/>
    </source>
</evidence>
<dbReference type="STRING" id="373903.Hore_03660"/>
<feature type="transmembrane region" description="Helical" evidence="1">
    <location>
        <begin position="12"/>
        <end position="33"/>
    </location>
</feature>
<feature type="transmembrane region" description="Helical" evidence="1">
    <location>
        <begin position="332"/>
        <end position="362"/>
    </location>
</feature>
<name>B8D1Q0_HALOH</name>
<proteinExistence type="predicted"/>
<feature type="transmembrane region" description="Helical" evidence="1">
    <location>
        <begin position="109"/>
        <end position="130"/>
    </location>
</feature>
<evidence type="ECO:0000313" key="3">
    <source>
        <dbReference type="Proteomes" id="UP000000719"/>
    </source>
</evidence>
<evidence type="ECO:0000313" key="2">
    <source>
        <dbReference type="EMBL" id="ACL69127.1"/>
    </source>
</evidence>
<feature type="transmembrane region" description="Helical" evidence="1">
    <location>
        <begin position="466"/>
        <end position="484"/>
    </location>
</feature>
<feature type="transmembrane region" description="Helical" evidence="1">
    <location>
        <begin position="45"/>
        <end position="64"/>
    </location>
</feature>
<dbReference type="eggNOG" id="COG0659">
    <property type="taxonomic scope" value="Bacteria"/>
</dbReference>
<feature type="transmembrane region" description="Helical" evidence="1">
    <location>
        <begin position="137"/>
        <end position="157"/>
    </location>
</feature>
<dbReference type="PANTHER" id="PTHR31610">
    <property type="entry name" value="SLR0360 PROTEIN"/>
    <property type="match status" value="1"/>
</dbReference>
<dbReference type="AlphaFoldDB" id="B8D1Q0"/>
<feature type="transmembrane region" description="Helical" evidence="1">
    <location>
        <begin position="224"/>
        <end position="243"/>
    </location>
</feature>